<dbReference type="AlphaFoldDB" id="R7QRB1"/>
<dbReference type="InterPro" id="IPR036388">
    <property type="entry name" value="WH-like_DNA-bd_sf"/>
</dbReference>
<dbReference type="GO" id="GO:0006352">
    <property type="term" value="P:DNA-templated transcription initiation"/>
    <property type="evidence" value="ECO:0007669"/>
    <property type="project" value="InterPro"/>
</dbReference>
<organism evidence="7 8">
    <name type="scientific">Chondrus crispus</name>
    <name type="common">Carrageen Irish moss</name>
    <name type="synonym">Polymorpha crispa</name>
    <dbReference type="NCBI Taxonomy" id="2769"/>
    <lineage>
        <taxon>Eukaryota</taxon>
        <taxon>Rhodophyta</taxon>
        <taxon>Florideophyceae</taxon>
        <taxon>Rhodymeniophycidae</taxon>
        <taxon>Gigartinales</taxon>
        <taxon>Gigartinaceae</taxon>
        <taxon>Chondrus</taxon>
    </lineage>
</organism>
<keyword evidence="4" id="KW-0238">DNA-binding</keyword>
<dbReference type="SUPFAM" id="SSF88659">
    <property type="entry name" value="Sigma3 and sigma4 domains of RNA polymerase sigma factors"/>
    <property type="match status" value="2"/>
</dbReference>
<feature type="domain" description="RNA polymerase sigma-70 region 2" evidence="6">
    <location>
        <begin position="7"/>
        <end position="54"/>
    </location>
</feature>
<protein>
    <recommendedName>
        <fullName evidence="6">RNA polymerase sigma-70 region 2 domain-containing protein</fullName>
    </recommendedName>
</protein>
<reference evidence="8" key="1">
    <citation type="journal article" date="2013" name="Proc. Natl. Acad. Sci. U.S.A.">
        <title>Genome structure and metabolic features in the red seaweed Chondrus crispus shed light on evolution of the Archaeplastida.</title>
        <authorList>
            <person name="Collen J."/>
            <person name="Porcel B."/>
            <person name="Carre W."/>
            <person name="Ball S.G."/>
            <person name="Chaparro C."/>
            <person name="Tonon T."/>
            <person name="Barbeyron T."/>
            <person name="Michel G."/>
            <person name="Noel B."/>
            <person name="Valentin K."/>
            <person name="Elias M."/>
            <person name="Artiguenave F."/>
            <person name="Arun A."/>
            <person name="Aury J.M."/>
            <person name="Barbosa-Neto J.F."/>
            <person name="Bothwell J.H."/>
            <person name="Bouget F.Y."/>
            <person name="Brillet L."/>
            <person name="Cabello-Hurtado F."/>
            <person name="Capella-Gutierrez S."/>
            <person name="Charrier B."/>
            <person name="Cladiere L."/>
            <person name="Cock J.M."/>
            <person name="Coelho S.M."/>
            <person name="Colleoni C."/>
            <person name="Czjzek M."/>
            <person name="Da Silva C."/>
            <person name="Delage L."/>
            <person name="Denoeud F."/>
            <person name="Deschamps P."/>
            <person name="Dittami S.M."/>
            <person name="Gabaldon T."/>
            <person name="Gachon C.M."/>
            <person name="Groisillier A."/>
            <person name="Herve C."/>
            <person name="Jabbari K."/>
            <person name="Katinka M."/>
            <person name="Kloareg B."/>
            <person name="Kowalczyk N."/>
            <person name="Labadie K."/>
            <person name="Leblanc C."/>
            <person name="Lopez P.J."/>
            <person name="McLachlan D.H."/>
            <person name="Meslet-Cladiere L."/>
            <person name="Moustafa A."/>
            <person name="Nehr Z."/>
            <person name="Nyvall Collen P."/>
            <person name="Panaud O."/>
            <person name="Partensky F."/>
            <person name="Poulain J."/>
            <person name="Rensing S.A."/>
            <person name="Rousvoal S."/>
            <person name="Samson G."/>
            <person name="Symeonidi A."/>
            <person name="Weissenbach J."/>
            <person name="Zambounis A."/>
            <person name="Wincker P."/>
            <person name="Boyen C."/>
        </authorList>
    </citation>
    <scope>NUCLEOTIDE SEQUENCE [LARGE SCALE GENOMIC DNA]</scope>
    <source>
        <strain evidence="8">cv. Stackhouse</strain>
    </source>
</reference>
<sequence length="221" mass="24669">MSAALSLGDMTQEGVCGLMTAVERWDPAKDYAFDAFAFYSIKHAILRAIENQSRPIRLPVHVLNKLSKMRKIKQQVDLSKGGREPSVQEVARLAGVGYKEAELYLDRSKTLRSIDAPVRGGAEASLREFLVDESVDVARQVERACSREAVQELVKGTDLEELERSVLLLKYGLSDGVERVRAEVSRILDVRVEKVRRAELSALRKLRVTAGEDWAGWTGLT</sequence>
<dbReference type="OMA" id="CGISHER"/>
<evidence type="ECO:0000313" key="8">
    <source>
        <dbReference type="Proteomes" id="UP000012073"/>
    </source>
</evidence>
<proteinExistence type="inferred from homology"/>
<dbReference type="KEGG" id="ccp:CHC_T00007629001"/>
<evidence type="ECO:0000256" key="3">
    <source>
        <dbReference type="ARBA" id="ARBA00023082"/>
    </source>
</evidence>
<evidence type="ECO:0000313" key="7">
    <source>
        <dbReference type="EMBL" id="CDF41012.1"/>
    </source>
</evidence>
<comment type="similarity">
    <text evidence="1">Belongs to the sigma-70 factor family.</text>
</comment>
<dbReference type="GeneID" id="17319022"/>
<dbReference type="InterPro" id="IPR050239">
    <property type="entry name" value="Sigma-70_RNA_pol_init_factors"/>
</dbReference>
<dbReference type="InterPro" id="IPR000943">
    <property type="entry name" value="RNA_pol_sigma70"/>
</dbReference>
<dbReference type="RefSeq" id="XP_005711306.1">
    <property type="nucleotide sequence ID" value="XM_005711249.1"/>
</dbReference>
<dbReference type="Gene3D" id="1.10.10.10">
    <property type="entry name" value="Winged helix-like DNA-binding domain superfamily/Winged helix DNA-binding domain"/>
    <property type="match status" value="2"/>
</dbReference>
<gene>
    <name evidence="7" type="ORF">CHC_T00007629001</name>
</gene>
<dbReference type="Pfam" id="PF04542">
    <property type="entry name" value="Sigma70_r2"/>
    <property type="match status" value="1"/>
</dbReference>
<dbReference type="PRINTS" id="PR00046">
    <property type="entry name" value="SIGMA70FCT"/>
</dbReference>
<dbReference type="PANTHER" id="PTHR30603">
    <property type="entry name" value="RNA POLYMERASE SIGMA FACTOR RPO"/>
    <property type="match status" value="1"/>
</dbReference>
<keyword evidence="8" id="KW-1185">Reference proteome</keyword>
<keyword evidence="2" id="KW-0805">Transcription regulation</keyword>
<dbReference type="InterPro" id="IPR013324">
    <property type="entry name" value="RNA_pol_sigma_r3/r4-like"/>
</dbReference>
<evidence type="ECO:0000256" key="1">
    <source>
        <dbReference type="ARBA" id="ARBA00007788"/>
    </source>
</evidence>
<dbReference type="NCBIfam" id="TIGR02937">
    <property type="entry name" value="sigma70-ECF"/>
    <property type="match status" value="1"/>
</dbReference>
<dbReference type="GO" id="GO:0003677">
    <property type="term" value="F:DNA binding"/>
    <property type="evidence" value="ECO:0007669"/>
    <property type="project" value="UniProtKB-KW"/>
</dbReference>
<evidence type="ECO:0000256" key="2">
    <source>
        <dbReference type="ARBA" id="ARBA00023015"/>
    </source>
</evidence>
<dbReference type="SUPFAM" id="SSF88946">
    <property type="entry name" value="Sigma2 domain of RNA polymerase sigma factors"/>
    <property type="match status" value="1"/>
</dbReference>
<dbReference type="EMBL" id="HG002301">
    <property type="protein sequence ID" value="CDF41012.1"/>
    <property type="molecule type" value="Genomic_DNA"/>
</dbReference>
<evidence type="ECO:0000259" key="6">
    <source>
        <dbReference type="Pfam" id="PF04542"/>
    </source>
</evidence>
<dbReference type="Gene3D" id="1.10.601.10">
    <property type="entry name" value="RNA Polymerase Primary Sigma Factor"/>
    <property type="match status" value="1"/>
</dbReference>
<dbReference type="InterPro" id="IPR013325">
    <property type="entry name" value="RNA_pol_sigma_r2"/>
</dbReference>
<dbReference type="InterPro" id="IPR014284">
    <property type="entry name" value="RNA_pol_sigma-70_dom"/>
</dbReference>
<keyword evidence="5" id="KW-0804">Transcription</keyword>
<dbReference type="OrthoDB" id="2012130at2759"/>
<evidence type="ECO:0000256" key="5">
    <source>
        <dbReference type="ARBA" id="ARBA00023163"/>
    </source>
</evidence>
<dbReference type="GO" id="GO:0016987">
    <property type="term" value="F:sigma factor activity"/>
    <property type="evidence" value="ECO:0007669"/>
    <property type="project" value="UniProtKB-KW"/>
</dbReference>
<evidence type="ECO:0000256" key="4">
    <source>
        <dbReference type="ARBA" id="ARBA00023125"/>
    </source>
</evidence>
<accession>R7QRB1</accession>
<dbReference type="PANTHER" id="PTHR30603:SF47">
    <property type="entry name" value="RNA POLYMERASE SIGMA FACTOR SIGD, CHLOROPLASTIC"/>
    <property type="match status" value="1"/>
</dbReference>
<keyword evidence="3" id="KW-0731">Sigma factor</keyword>
<name>R7QRB1_CHOCR</name>
<dbReference type="Proteomes" id="UP000012073">
    <property type="component" value="Unassembled WGS sequence"/>
</dbReference>
<dbReference type="InterPro" id="IPR007627">
    <property type="entry name" value="RNA_pol_sigma70_r2"/>
</dbReference>
<dbReference type="Gramene" id="CDF41012">
    <property type="protein sequence ID" value="CDF41012"/>
    <property type="gene ID" value="CHC_T00007629001"/>
</dbReference>
<dbReference type="PhylomeDB" id="R7QRB1"/>